<dbReference type="PROSITE" id="PS51668">
    <property type="entry name" value="TSAA_2"/>
    <property type="match status" value="1"/>
</dbReference>
<dbReference type="Pfam" id="PF01980">
    <property type="entry name" value="TrmO_N"/>
    <property type="match status" value="1"/>
</dbReference>
<dbReference type="RefSeq" id="WP_049685565.1">
    <property type="nucleotide sequence ID" value="NZ_CP009170.1"/>
</dbReference>
<dbReference type="InterPro" id="IPR023368">
    <property type="entry name" value="UPF0066_cons_site"/>
</dbReference>
<evidence type="ECO:0000259" key="3">
    <source>
        <dbReference type="PROSITE" id="PS51668"/>
    </source>
</evidence>
<dbReference type="HOGENOM" id="CLU_013458_2_0_9"/>
<keyword evidence="1" id="KW-0949">S-adenosyl-L-methionine</keyword>
<organism evidence="4 5">
    <name type="scientific">Thermoanaerobacter kivui</name>
    <name type="common">Acetogenium kivui</name>
    <dbReference type="NCBI Taxonomy" id="2325"/>
    <lineage>
        <taxon>Bacteria</taxon>
        <taxon>Bacillati</taxon>
        <taxon>Bacillota</taxon>
        <taxon>Clostridia</taxon>
        <taxon>Thermoanaerobacterales</taxon>
        <taxon>Thermoanaerobacteraceae</taxon>
        <taxon>Thermoanaerobacter</taxon>
    </lineage>
</organism>
<dbReference type="NCBIfam" id="TIGR00104">
    <property type="entry name" value="tRNA_TsaA"/>
    <property type="match status" value="1"/>
</dbReference>
<dbReference type="AlphaFoldDB" id="A0A097ASV6"/>
<dbReference type="InterPro" id="IPR040372">
    <property type="entry name" value="YaeB-like"/>
</dbReference>
<accession>A0A097ASV6</accession>
<dbReference type="InterPro" id="IPR036413">
    <property type="entry name" value="YaeB-like_sf"/>
</dbReference>
<evidence type="ECO:0000313" key="4">
    <source>
        <dbReference type="EMBL" id="AIS52894.1"/>
    </source>
</evidence>
<dbReference type="KEGG" id="tki:TKV_c17420"/>
<evidence type="ECO:0000256" key="1">
    <source>
        <dbReference type="ARBA" id="ARBA00022691"/>
    </source>
</evidence>
<sequence>MDLIPIGIIRSPYSKRGEAPRQGRLSDKEAVLEIYPEFQEGLQDIENKRHIIVLYWCHLGKRDVLKTITPFAPEIKGVFATRSPSRPNPIAFCVADLIKVEGNKLYVKGIDALDGSPILDIKPYVYELDSIKGPEDILQC</sequence>
<dbReference type="SUPFAM" id="SSF118196">
    <property type="entry name" value="YaeB-like"/>
    <property type="match status" value="1"/>
</dbReference>
<proteinExistence type="inferred from homology"/>
<gene>
    <name evidence="4" type="ORF">TKV_c17420</name>
</gene>
<protein>
    <submittedName>
        <fullName evidence="4">S-adenosyl-L-methionine-binding protein</fullName>
    </submittedName>
</protein>
<dbReference type="CDD" id="cd09281">
    <property type="entry name" value="UPF0066"/>
    <property type="match status" value="1"/>
</dbReference>
<comment type="similarity">
    <text evidence="2">Belongs to the tRNA methyltransferase O family.</text>
</comment>
<dbReference type="PROSITE" id="PS01318">
    <property type="entry name" value="TSAA_1"/>
    <property type="match status" value="1"/>
</dbReference>
<dbReference type="eggNOG" id="COG1720">
    <property type="taxonomic scope" value="Bacteria"/>
</dbReference>
<dbReference type="EMBL" id="CP009170">
    <property type="protein sequence ID" value="AIS52894.1"/>
    <property type="molecule type" value="Genomic_DNA"/>
</dbReference>
<dbReference type="PANTHER" id="PTHR12818">
    <property type="entry name" value="TRNA (ADENINE(37)-N6)-METHYLTRANSFERASE"/>
    <property type="match status" value="1"/>
</dbReference>
<dbReference type="Proteomes" id="UP000029669">
    <property type="component" value="Chromosome"/>
</dbReference>
<dbReference type="InterPro" id="IPR036414">
    <property type="entry name" value="YaeB_N_sf"/>
</dbReference>
<evidence type="ECO:0000313" key="5">
    <source>
        <dbReference type="Proteomes" id="UP000029669"/>
    </source>
</evidence>
<dbReference type="InterPro" id="IPR023370">
    <property type="entry name" value="TrmO-like_N"/>
</dbReference>
<feature type="domain" description="TsaA-like" evidence="3">
    <location>
        <begin position="3"/>
        <end position="133"/>
    </location>
</feature>
<dbReference type="Gene3D" id="2.40.30.70">
    <property type="entry name" value="YaeB-like"/>
    <property type="match status" value="1"/>
</dbReference>
<evidence type="ECO:0000256" key="2">
    <source>
        <dbReference type="ARBA" id="ARBA00033753"/>
    </source>
</evidence>
<name>A0A097ASV6_THEKI</name>
<dbReference type="OrthoDB" id="9804309at2"/>
<dbReference type="PANTHER" id="PTHR12818:SF0">
    <property type="entry name" value="TRNA (ADENINE(37)-N6)-METHYLTRANSFERASE"/>
    <property type="match status" value="1"/>
</dbReference>
<reference evidence="5" key="1">
    <citation type="journal article" date="2015" name="Genome Announc.">
        <title>Whole-Genome Sequences of 80 Environmental and Clinical Isolates of Burkholderia pseudomallei.</title>
        <authorList>
            <person name="Johnson S.L."/>
            <person name="Baker A.L."/>
            <person name="Chain P.S."/>
            <person name="Currie B.J."/>
            <person name="Daligault H.E."/>
            <person name="Davenport K.W."/>
            <person name="Davis C.B."/>
            <person name="Inglis T.J."/>
            <person name="Kaestli M."/>
            <person name="Koren S."/>
            <person name="Mayo M."/>
            <person name="Merritt A.J."/>
            <person name="Price E.P."/>
            <person name="Sarovich D.S."/>
            <person name="Warner J."/>
            <person name="Rosovitz M.J."/>
        </authorList>
    </citation>
    <scope>NUCLEOTIDE SEQUENCE [LARGE SCALE GENOMIC DNA]</scope>
    <source>
        <strain evidence="5">DSM 2030</strain>
    </source>
</reference>
<dbReference type="STRING" id="2325.TKV_c17420"/>
<keyword evidence="5" id="KW-1185">Reference proteome</keyword>